<evidence type="ECO:0000256" key="4">
    <source>
        <dbReference type="ARBA" id="ARBA00022825"/>
    </source>
</evidence>
<name>A0A4C1WL56_EUMVA</name>
<dbReference type="GO" id="GO:0004252">
    <property type="term" value="F:serine-type endopeptidase activity"/>
    <property type="evidence" value="ECO:0007669"/>
    <property type="project" value="InterPro"/>
</dbReference>
<organism evidence="7 8">
    <name type="scientific">Eumeta variegata</name>
    <name type="common">Bagworm moth</name>
    <name type="synonym">Eumeta japonica</name>
    <dbReference type="NCBI Taxonomy" id="151549"/>
    <lineage>
        <taxon>Eukaryota</taxon>
        <taxon>Metazoa</taxon>
        <taxon>Ecdysozoa</taxon>
        <taxon>Arthropoda</taxon>
        <taxon>Hexapoda</taxon>
        <taxon>Insecta</taxon>
        <taxon>Pterygota</taxon>
        <taxon>Neoptera</taxon>
        <taxon>Endopterygota</taxon>
        <taxon>Lepidoptera</taxon>
        <taxon>Glossata</taxon>
        <taxon>Ditrysia</taxon>
        <taxon>Tineoidea</taxon>
        <taxon>Psychidae</taxon>
        <taxon>Oiketicinae</taxon>
        <taxon>Eumeta</taxon>
    </lineage>
</organism>
<dbReference type="InterPro" id="IPR009003">
    <property type="entry name" value="Peptidase_S1_PA"/>
</dbReference>
<evidence type="ECO:0000313" key="8">
    <source>
        <dbReference type="Proteomes" id="UP000299102"/>
    </source>
</evidence>
<dbReference type="Proteomes" id="UP000299102">
    <property type="component" value="Unassembled WGS sequence"/>
</dbReference>
<keyword evidence="3" id="KW-0378">Hydrolase</keyword>
<accession>A0A4C1WL56</accession>
<keyword evidence="1" id="KW-0645">Protease</keyword>
<evidence type="ECO:0000256" key="1">
    <source>
        <dbReference type="ARBA" id="ARBA00022670"/>
    </source>
</evidence>
<dbReference type="InterPro" id="IPR043504">
    <property type="entry name" value="Peptidase_S1_PA_chymotrypsin"/>
</dbReference>
<dbReference type="InterPro" id="IPR022700">
    <property type="entry name" value="CLIP"/>
</dbReference>
<sequence>MVFFLPSGYRQKSIGDVWNKSIISDLLFPFASIANRFECLTAIRRIPDVQIASAGGRSALFRHIMGPTLKLSTAYSAARATDCAPGERCLRPFAPLSNPQHSSQEVTELHDSRCGSNDTISNVDCSPPSASTPATAFMTSTTRASANASAATPPNVPLVTPTLALVNGTNCATPDGQIGRCINLYDCPYLVQLLVPPVLQENELFVRNSKCESADSLSVCCTESPPSTKKPFIKPKICEPGAAPPDPRSGCCGRPSDDNERISMGEDTGIYDYPWMALIEYQGKFLKLLCGGALISGRYVLTAAHCIVGDDVLNAGTP</sequence>
<dbReference type="SMART" id="SM00680">
    <property type="entry name" value="CLIP"/>
    <property type="match status" value="1"/>
</dbReference>
<dbReference type="Gene3D" id="2.40.10.10">
    <property type="entry name" value="Trypsin-like serine proteases"/>
    <property type="match status" value="1"/>
</dbReference>
<dbReference type="Gene3D" id="3.30.1640.30">
    <property type="match status" value="1"/>
</dbReference>
<dbReference type="STRING" id="151549.A0A4C1WL56"/>
<evidence type="ECO:0000256" key="3">
    <source>
        <dbReference type="ARBA" id="ARBA00022801"/>
    </source>
</evidence>
<feature type="domain" description="Clip" evidence="6">
    <location>
        <begin position="170"/>
        <end position="221"/>
    </location>
</feature>
<dbReference type="PROSITE" id="PS00134">
    <property type="entry name" value="TRYPSIN_HIS"/>
    <property type="match status" value="1"/>
</dbReference>
<dbReference type="GO" id="GO:0006508">
    <property type="term" value="P:proteolysis"/>
    <property type="evidence" value="ECO:0007669"/>
    <property type="project" value="UniProtKB-KW"/>
</dbReference>
<keyword evidence="5" id="KW-1015">Disulfide bond</keyword>
<gene>
    <name evidence="7" type="primary">PPAE</name>
    <name evidence="7" type="ORF">EVAR_21299_1</name>
</gene>
<evidence type="ECO:0000259" key="6">
    <source>
        <dbReference type="PROSITE" id="PS51888"/>
    </source>
</evidence>
<proteinExistence type="predicted"/>
<dbReference type="InterPro" id="IPR001254">
    <property type="entry name" value="Trypsin_dom"/>
</dbReference>
<evidence type="ECO:0000256" key="5">
    <source>
        <dbReference type="ARBA" id="ARBA00023157"/>
    </source>
</evidence>
<dbReference type="InterPro" id="IPR050430">
    <property type="entry name" value="Peptidase_S1"/>
</dbReference>
<dbReference type="EMBL" id="BGZK01000596">
    <property type="protein sequence ID" value="GBP52168.1"/>
    <property type="molecule type" value="Genomic_DNA"/>
</dbReference>
<dbReference type="PROSITE" id="PS51888">
    <property type="entry name" value="CLIP"/>
    <property type="match status" value="1"/>
</dbReference>
<protein>
    <submittedName>
        <fullName evidence="7">Phenoloxidase-activating enzyme</fullName>
    </submittedName>
</protein>
<comment type="caution">
    <text evidence="7">The sequence shown here is derived from an EMBL/GenBank/DDBJ whole genome shotgun (WGS) entry which is preliminary data.</text>
</comment>
<reference evidence="7 8" key="1">
    <citation type="journal article" date="2019" name="Commun. Biol.">
        <title>The bagworm genome reveals a unique fibroin gene that provides high tensile strength.</title>
        <authorList>
            <person name="Kono N."/>
            <person name="Nakamura H."/>
            <person name="Ohtoshi R."/>
            <person name="Tomita M."/>
            <person name="Numata K."/>
            <person name="Arakawa K."/>
        </authorList>
    </citation>
    <scope>NUCLEOTIDE SEQUENCE [LARGE SCALE GENOMIC DNA]</scope>
</reference>
<dbReference type="OrthoDB" id="9981647at2759"/>
<dbReference type="PANTHER" id="PTHR24276">
    <property type="entry name" value="POLYSERASE-RELATED"/>
    <property type="match status" value="1"/>
</dbReference>
<dbReference type="PANTHER" id="PTHR24276:SF98">
    <property type="entry name" value="FI18310P1-RELATED"/>
    <property type="match status" value="1"/>
</dbReference>
<keyword evidence="8" id="KW-1185">Reference proteome</keyword>
<dbReference type="Pfam" id="PF00089">
    <property type="entry name" value="Trypsin"/>
    <property type="match status" value="1"/>
</dbReference>
<dbReference type="SUPFAM" id="SSF50494">
    <property type="entry name" value="Trypsin-like serine proteases"/>
    <property type="match status" value="1"/>
</dbReference>
<dbReference type="Pfam" id="PF12032">
    <property type="entry name" value="CLIP"/>
    <property type="match status" value="1"/>
</dbReference>
<dbReference type="InterPro" id="IPR038565">
    <property type="entry name" value="CLIP_sf"/>
</dbReference>
<evidence type="ECO:0000313" key="7">
    <source>
        <dbReference type="EMBL" id="GBP52168.1"/>
    </source>
</evidence>
<evidence type="ECO:0000256" key="2">
    <source>
        <dbReference type="ARBA" id="ARBA00022729"/>
    </source>
</evidence>
<keyword evidence="4" id="KW-0720">Serine protease</keyword>
<keyword evidence="2" id="KW-0732">Signal</keyword>
<dbReference type="InterPro" id="IPR018114">
    <property type="entry name" value="TRYPSIN_HIS"/>
</dbReference>
<dbReference type="AlphaFoldDB" id="A0A4C1WL56"/>